<name>A0ACB0IKP0_TRIPR</name>
<keyword evidence="2" id="KW-1185">Reference proteome</keyword>
<organism evidence="1 2">
    <name type="scientific">Trifolium pratense</name>
    <name type="common">Red clover</name>
    <dbReference type="NCBI Taxonomy" id="57577"/>
    <lineage>
        <taxon>Eukaryota</taxon>
        <taxon>Viridiplantae</taxon>
        <taxon>Streptophyta</taxon>
        <taxon>Embryophyta</taxon>
        <taxon>Tracheophyta</taxon>
        <taxon>Spermatophyta</taxon>
        <taxon>Magnoliopsida</taxon>
        <taxon>eudicotyledons</taxon>
        <taxon>Gunneridae</taxon>
        <taxon>Pentapetalae</taxon>
        <taxon>rosids</taxon>
        <taxon>fabids</taxon>
        <taxon>Fabales</taxon>
        <taxon>Fabaceae</taxon>
        <taxon>Papilionoideae</taxon>
        <taxon>50 kb inversion clade</taxon>
        <taxon>NPAAA clade</taxon>
        <taxon>Hologalegina</taxon>
        <taxon>IRL clade</taxon>
        <taxon>Trifolieae</taxon>
        <taxon>Trifolium</taxon>
    </lineage>
</organism>
<proteinExistence type="predicted"/>
<reference evidence="1" key="1">
    <citation type="submission" date="2023-10" db="EMBL/GenBank/DDBJ databases">
        <authorList>
            <person name="Rodriguez Cubillos JULIANA M."/>
            <person name="De Vega J."/>
        </authorList>
    </citation>
    <scope>NUCLEOTIDE SEQUENCE</scope>
</reference>
<sequence length="201" mass="23091">MASIHENKESGANKRSNEAMQLFQAEILERMERLEASSDATFDKLYTAMDVLISQSPQKQPHGAGTGSRPPFHVRNVKLEFPRFDGTNVHEWIFRAEQFFEYYDTPDLDRLTIAFVHLDKDVVPWMIFCNSFTEAKVQSILDQATLEMGNLIPILETQVQTSQDEAVILIACRKQFDARDKDNTIAINHKLRSDINRIAIF</sequence>
<evidence type="ECO:0000313" key="1">
    <source>
        <dbReference type="EMBL" id="CAJ2632924.1"/>
    </source>
</evidence>
<accession>A0ACB0IKP0</accession>
<gene>
    <name evidence="1" type="ORF">MILVUS5_LOCUS4117</name>
</gene>
<comment type="caution">
    <text evidence="1">The sequence shown here is derived from an EMBL/GenBank/DDBJ whole genome shotgun (WGS) entry which is preliminary data.</text>
</comment>
<protein>
    <submittedName>
        <fullName evidence="1">Uncharacterized protein</fullName>
    </submittedName>
</protein>
<evidence type="ECO:0000313" key="2">
    <source>
        <dbReference type="Proteomes" id="UP001177021"/>
    </source>
</evidence>
<dbReference type="EMBL" id="CASHSV030000001">
    <property type="protein sequence ID" value="CAJ2632924.1"/>
    <property type="molecule type" value="Genomic_DNA"/>
</dbReference>
<dbReference type="Proteomes" id="UP001177021">
    <property type="component" value="Unassembled WGS sequence"/>
</dbReference>